<feature type="transmembrane region" description="Helical" evidence="1">
    <location>
        <begin position="167"/>
        <end position="187"/>
    </location>
</feature>
<feature type="transmembrane region" description="Helical" evidence="1">
    <location>
        <begin position="342"/>
        <end position="366"/>
    </location>
</feature>
<evidence type="ECO:0000313" key="2">
    <source>
        <dbReference type="EMBL" id="MBM7621404.1"/>
    </source>
</evidence>
<accession>A0ABS2P372</accession>
<dbReference type="Proteomes" id="UP000737402">
    <property type="component" value="Unassembled WGS sequence"/>
</dbReference>
<name>A0ABS2P372_9BACI</name>
<dbReference type="RefSeq" id="WP_204418192.1">
    <property type="nucleotide sequence ID" value="NZ_JAFBED010000007.1"/>
</dbReference>
<feature type="transmembrane region" description="Helical" evidence="1">
    <location>
        <begin position="431"/>
        <end position="458"/>
    </location>
</feature>
<keyword evidence="1" id="KW-1133">Transmembrane helix</keyword>
<evidence type="ECO:0000256" key="1">
    <source>
        <dbReference type="SAM" id="Phobius"/>
    </source>
</evidence>
<feature type="transmembrane region" description="Helical" evidence="1">
    <location>
        <begin position="301"/>
        <end position="322"/>
    </location>
</feature>
<feature type="transmembrane region" description="Helical" evidence="1">
    <location>
        <begin position="194"/>
        <end position="214"/>
    </location>
</feature>
<sequence length="536" mass="57741">MNSHKSFAGTWILMKFMMRRDRIQIPLWIFGLTLTIFATLVSFEEMYPGEEDRQGIAVTMANPASIALTGPKLYLEDYTIGAMMSHQMLGMAGIVVALMSVFLIVRHTRKEEETGRAELVRASVIGRHAIVTAAFIWAISVNLGLALIVALGLGAVGVESVTWEGSFLFGAGLASIGLSFSALALLFAQLMEHARAASGLGAGAIAVAFSMRAIGDLGDETLSWLSPIGWAQQTSTYVDNLWWPLLLSLVFTTILILIAFPLSATRDVGAGLIRPRRGRAEASAMLHGPLGLAFRLQRMNLLIWGFAMLLFGMSYGAFIGEAEEMFGSIGDSLDGMLPSRDGGVLADSFAAMFMTVAAMIGSIPALQSILKLKSEENAGRIDPLLSNVVSRTRLLGSYLIVALLSSLFLMLMAGVGMGITGSQSMGDSSYLGTLTIAGLSFTPALWVTIGLAVAIYGYFPRKTSFSWAMVGFAFFVVYLGGVLQLPEWVTNLSPFTHIPRIPAEDFDVLPLLVLTAVAAVLMIIGWFGYSRRDITQ</sequence>
<protein>
    <submittedName>
        <fullName evidence="2">ABC-2 type transport system permease protein</fullName>
    </submittedName>
</protein>
<keyword evidence="1" id="KW-0472">Membrane</keyword>
<keyword evidence="3" id="KW-1185">Reference proteome</keyword>
<feature type="transmembrane region" description="Helical" evidence="1">
    <location>
        <begin position="88"/>
        <end position="108"/>
    </location>
</feature>
<proteinExistence type="predicted"/>
<feature type="transmembrane region" description="Helical" evidence="1">
    <location>
        <begin position="129"/>
        <end position="155"/>
    </location>
</feature>
<keyword evidence="1" id="KW-0812">Transmembrane</keyword>
<feature type="transmembrane region" description="Helical" evidence="1">
    <location>
        <begin position="25"/>
        <end position="43"/>
    </location>
</feature>
<evidence type="ECO:0000313" key="3">
    <source>
        <dbReference type="Proteomes" id="UP000737402"/>
    </source>
</evidence>
<feature type="transmembrane region" description="Helical" evidence="1">
    <location>
        <begin position="508"/>
        <end position="529"/>
    </location>
</feature>
<feature type="transmembrane region" description="Helical" evidence="1">
    <location>
        <begin position="395"/>
        <end position="419"/>
    </location>
</feature>
<gene>
    <name evidence="2" type="ORF">JOC95_003277</name>
</gene>
<comment type="caution">
    <text evidence="2">The sequence shown here is derived from an EMBL/GenBank/DDBJ whole genome shotgun (WGS) entry which is preliminary data.</text>
</comment>
<feature type="transmembrane region" description="Helical" evidence="1">
    <location>
        <begin position="241"/>
        <end position="264"/>
    </location>
</feature>
<dbReference type="EMBL" id="JAFBED010000007">
    <property type="protein sequence ID" value="MBM7621404.1"/>
    <property type="molecule type" value="Genomic_DNA"/>
</dbReference>
<feature type="transmembrane region" description="Helical" evidence="1">
    <location>
        <begin position="465"/>
        <end position="485"/>
    </location>
</feature>
<organism evidence="2 3">
    <name type="scientific">Sutcliffiella tianshenii</name>
    <dbReference type="NCBI Taxonomy" id="1463404"/>
    <lineage>
        <taxon>Bacteria</taxon>
        <taxon>Bacillati</taxon>
        <taxon>Bacillota</taxon>
        <taxon>Bacilli</taxon>
        <taxon>Bacillales</taxon>
        <taxon>Bacillaceae</taxon>
        <taxon>Sutcliffiella</taxon>
    </lineage>
</organism>
<reference evidence="2 3" key="1">
    <citation type="submission" date="2021-01" db="EMBL/GenBank/DDBJ databases">
        <title>Genomic Encyclopedia of Type Strains, Phase IV (KMG-IV): sequencing the most valuable type-strain genomes for metagenomic binning, comparative biology and taxonomic classification.</title>
        <authorList>
            <person name="Goeker M."/>
        </authorList>
    </citation>
    <scope>NUCLEOTIDE SEQUENCE [LARGE SCALE GENOMIC DNA]</scope>
    <source>
        <strain evidence="2 3">DSM 25879</strain>
    </source>
</reference>